<proteinExistence type="inferred from homology"/>
<name>A0A644WEV1_9ZZZZ</name>
<dbReference type="SUPFAM" id="SSF53613">
    <property type="entry name" value="Ribokinase-like"/>
    <property type="match status" value="1"/>
</dbReference>
<protein>
    <submittedName>
        <fullName evidence="5">Putative sugar kinase YdjH</fullName>
        <ecNumber evidence="5">2.7.1.-</ecNumber>
    </submittedName>
</protein>
<comment type="similarity">
    <text evidence="1">Belongs to the carbohydrate kinase PfkB family.</text>
</comment>
<dbReference type="PANTHER" id="PTHR43320:SF3">
    <property type="entry name" value="CARBOHYDRATE KINASE PFKB DOMAIN-CONTAINING PROTEIN"/>
    <property type="match status" value="1"/>
</dbReference>
<dbReference type="PANTHER" id="PTHR43320">
    <property type="entry name" value="SUGAR KINASE"/>
    <property type="match status" value="1"/>
</dbReference>
<comment type="caution">
    <text evidence="5">The sequence shown here is derived from an EMBL/GenBank/DDBJ whole genome shotgun (WGS) entry which is preliminary data.</text>
</comment>
<evidence type="ECO:0000259" key="4">
    <source>
        <dbReference type="Pfam" id="PF00294"/>
    </source>
</evidence>
<gene>
    <name evidence="5" type="primary">ydjH_7</name>
    <name evidence="5" type="ORF">SDC9_47290</name>
</gene>
<dbReference type="InterPro" id="IPR002173">
    <property type="entry name" value="Carboh/pur_kinase_PfkB_CS"/>
</dbReference>
<feature type="domain" description="Carbohydrate kinase PfkB" evidence="4">
    <location>
        <begin position="47"/>
        <end position="309"/>
    </location>
</feature>
<dbReference type="InterPro" id="IPR052700">
    <property type="entry name" value="Carb_kinase_PfkB-like"/>
</dbReference>
<evidence type="ECO:0000256" key="1">
    <source>
        <dbReference type="ARBA" id="ARBA00010688"/>
    </source>
</evidence>
<dbReference type="InterPro" id="IPR029056">
    <property type="entry name" value="Ribokinase-like"/>
</dbReference>
<sequence length="331" mass="35789">MIKKILGMGNALTDILLQIQNDDLLKKLNLLKGGMQLINSEKVTEIQGNFNLSEAKMATGGSASNTVNGITRLGGKAGFFGKIGRDEIGAFFMQDTLHNGVVPHLSYSEQKSGTCTVLVSGDGERTLCTFLGAACELEPADLKPEMFIGYDIFHIEGYLVQNHDLIHTAIRMAKEAGLLVSIDLASYNVVEANLEFLKSIVSDYVDVVFANEEEAKAFTGKEPEEALIHIAEHAYIAVVKIGKDGSFVRSGDAQHTIKPYLADCIDTTGAGDLYAAGFLYGMARGLTLDKCGLIGSFVSSQVVEVLGAKMDDHTWQNINQQVEKIVAGLEY</sequence>
<dbReference type="Gene3D" id="3.40.1190.20">
    <property type="match status" value="1"/>
</dbReference>
<keyword evidence="2 5" id="KW-0808">Transferase</keyword>
<dbReference type="PROSITE" id="PS00584">
    <property type="entry name" value="PFKB_KINASES_2"/>
    <property type="match status" value="1"/>
</dbReference>
<dbReference type="AlphaFoldDB" id="A0A644WEV1"/>
<dbReference type="CDD" id="cd01168">
    <property type="entry name" value="adenosine_kinase"/>
    <property type="match status" value="1"/>
</dbReference>
<reference evidence="5" key="1">
    <citation type="submission" date="2019-08" db="EMBL/GenBank/DDBJ databases">
        <authorList>
            <person name="Kucharzyk K."/>
            <person name="Murdoch R.W."/>
            <person name="Higgins S."/>
            <person name="Loffler F."/>
        </authorList>
    </citation>
    <scope>NUCLEOTIDE SEQUENCE</scope>
</reference>
<dbReference type="InterPro" id="IPR011611">
    <property type="entry name" value="PfkB_dom"/>
</dbReference>
<dbReference type="EC" id="2.7.1.-" evidence="5"/>
<evidence type="ECO:0000313" key="5">
    <source>
        <dbReference type="EMBL" id="MPM01053.1"/>
    </source>
</evidence>
<organism evidence="5">
    <name type="scientific">bioreactor metagenome</name>
    <dbReference type="NCBI Taxonomy" id="1076179"/>
    <lineage>
        <taxon>unclassified sequences</taxon>
        <taxon>metagenomes</taxon>
        <taxon>ecological metagenomes</taxon>
    </lineage>
</organism>
<dbReference type="Pfam" id="PF00294">
    <property type="entry name" value="PfkB"/>
    <property type="match status" value="1"/>
</dbReference>
<dbReference type="GO" id="GO:0016301">
    <property type="term" value="F:kinase activity"/>
    <property type="evidence" value="ECO:0007669"/>
    <property type="project" value="UniProtKB-KW"/>
</dbReference>
<accession>A0A644WEV1</accession>
<keyword evidence="3 5" id="KW-0418">Kinase</keyword>
<evidence type="ECO:0000256" key="3">
    <source>
        <dbReference type="ARBA" id="ARBA00022777"/>
    </source>
</evidence>
<evidence type="ECO:0000256" key="2">
    <source>
        <dbReference type="ARBA" id="ARBA00022679"/>
    </source>
</evidence>
<dbReference type="EMBL" id="VSSQ01000770">
    <property type="protein sequence ID" value="MPM01053.1"/>
    <property type="molecule type" value="Genomic_DNA"/>
</dbReference>